<dbReference type="Proteomes" id="UP000007797">
    <property type="component" value="Unassembled WGS sequence"/>
</dbReference>
<protein>
    <submittedName>
        <fullName evidence="2">Uncharacterized protein</fullName>
    </submittedName>
</protein>
<feature type="region of interest" description="Disordered" evidence="1">
    <location>
        <begin position="61"/>
        <end position="119"/>
    </location>
</feature>
<dbReference type="KEGG" id="dfa:DFA_04590"/>
<reference evidence="3" key="1">
    <citation type="journal article" date="2011" name="Genome Res.">
        <title>Phylogeny-wide analysis of social amoeba genomes highlights ancient origins for complex intercellular communication.</title>
        <authorList>
            <person name="Heidel A.J."/>
            <person name="Lawal H.M."/>
            <person name="Felder M."/>
            <person name="Schilde C."/>
            <person name="Helps N.R."/>
            <person name="Tunggal B."/>
            <person name="Rivero F."/>
            <person name="John U."/>
            <person name="Schleicher M."/>
            <person name="Eichinger L."/>
            <person name="Platzer M."/>
            <person name="Noegel A.A."/>
            <person name="Schaap P."/>
            <person name="Gloeckner G."/>
        </authorList>
    </citation>
    <scope>NUCLEOTIDE SEQUENCE [LARGE SCALE GENOMIC DNA]</scope>
    <source>
        <strain evidence="3">SH3</strain>
    </source>
</reference>
<dbReference type="EMBL" id="GL883009">
    <property type="protein sequence ID" value="EGG22463.1"/>
    <property type="molecule type" value="Genomic_DNA"/>
</dbReference>
<gene>
    <name evidence="2" type="ORF">DFA_04590</name>
</gene>
<proteinExistence type="predicted"/>
<organism evidence="2 3">
    <name type="scientific">Cavenderia fasciculata</name>
    <name type="common">Slime mold</name>
    <name type="synonym">Dictyostelium fasciculatum</name>
    <dbReference type="NCBI Taxonomy" id="261658"/>
    <lineage>
        <taxon>Eukaryota</taxon>
        <taxon>Amoebozoa</taxon>
        <taxon>Evosea</taxon>
        <taxon>Eumycetozoa</taxon>
        <taxon>Dictyostelia</taxon>
        <taxon>Acytosteliales</taxon>
        <taxon>Cavenderiaceae</taxon>
        <taxon>Cavenderia</taxon>
    </lineage>
</organism>
<evidence type="ECO:0000313" key="2">
    <source>
        <dbReference type="EMBL" id="EGG22463.1"/>
    </source>
</evidence>
<feature type="compositionally biased region" description="Polar residues" evidence="1">
    <location>
        <begin position="200"/>
        <end position="211"/>
    </location>
</feature>
<evidence type="ECO:0000313" key="3">
    <source>
        <dbReference type="Proteomes" id="UP000007797"/>
    </source>
</evidence>
<feature type="region of interest" description="Disordered" evidence="1">
    <location>
        <begin position="194"/>
        <end position="222"/>
    </location>
</feature>
<evidence type="ECO:0000256" key="1">
    <source>
        <dbReference type="SAM" id="MobiDB-lite"/>
    </source>
</evidence>
<name>F4PQ00_CACFS</name>
<feature type="compositionally biased region" description="Polar residues" evidence="1">
    <location>
        <begin position="103"/>
        <end position="119"/>
    </location>
</feature>
<dbReference type="AlphaFoldDB" id="F4PQ00"/>
<accession>F4PQ00</accession>
<keyword evidence="3" id="KW-1185">Reference proteome</keyword>
<sequence>MSQYDKEIYENGYTYSCAECTNNHPCFSGLGVFNGNGLPYEAYLRAKNRNEELRERIKQIHFETSPKHRKQSSSSLSLDQQKYVNGSSSSSSSSSSSDYSKKPYNQTPRQFGPNSSGYDQSLYKRDNIWDTANRETLNKLARDVAHQKAESADDWNKSLNARLLADDHATGKYGATDARHVKAQEYAEKKMYQADPNHTYKPNYNPTTDNPVRNDPSYDHGNHWDQLSAHVYDTLHQFDGITYDTNESKDDNK</sequence>
<feature type="compositionally biased region" description="Low complexity" evidence="1">
    <location>
        <begin position="87"/>
        <end position="97"/>
    </location>
</feature>
<dbReference type="GeneID" id="14874589"/>
<dbReference type="RefSeq" id="XP_004360314.1">
    <property type="nucleotide sequence ID" value="XM_004360257.1"/>
</dbReference>